<name>A0A9W4I2I3_PENOL</name>
<evidence type="ECO:0000256" key="6">
    <source>
        <dbReference type="ARBA" id="ARBA00023242"/>
    </source>
</evidence>
<dbReference type="EMBL" id="CAJVOS010000049">
    <property type="protein sequence ID" value="CAG8205151.1"/>
    <property type="molecule type" value="Genomic_DNA"/>
</dbReference>
<evidence type="ECO:0000256" key="8">
    <source>
        <dbReference type="SAM" id="MobiDB-lite"/>
    </source>
</evidence>
<dbReference type="InterPro" id="IPR051059">
    <property type="entry name" value="VerF-like"/>
</dbReference>
<dbReference type="AlphaFoldDB" id="A0A9W4I2I3"/>
<evidence type="ECO:0000256" key="1">
    <source>
        <dbReference type="ARBA" id="ARBA00004123"/>
    </source>
</evidence>
<dbReference type="PANTHER" id="PTHR40626">
    <property type="entry name" value="MIP31509P"/>
    <property type="match status" value="1"/>
</dbReference>
<feature type="compositionally biased region" description="Polar residues" evidence="8">
    <location>
        <begin position="97"/>
        <end position="114"/>
    </location>
</feature>
<dbReference type="GO" id="GO:0005634">
    <property type="term" value="C:nucleus"/>
    <property type="evidence" value="ECO:0007669"/>
    <property type="project" value="UniProtKB-SubCell"/>
</dbReference>
<dbReference type="GO" id="GO:0000785">
    <property type="term" value="C:chromatin"/>
    <property type="evidence" value="ECO:0007669"/>
    <property type="project" value="TreeGrafter"/>
</dbReference>
<keyword evidence="5" id="KW-0862">Zinc</keyword>
<organism evidence="10 11">
    <name type="scientific">Penicillium olsonii</name>
    <dbReference type="NCBI Taxonomy" id="99116"/>
    <lineage>
        <taxon>Eukaryota</taxon>
        <taxon>Fungi</taxon>
        <taxon>Dikarya</taxon>
        <taxon>Ascomycota</taxon>
        <taxon>Pezizomycotina</taxon>
        <taxon>Eurotiomycetes</taxon>
        <taxon>Eurotiomycetidae</taxon>
        <taxon>Eurotiales</taxon>
        <taxon>Aspergillaceae</taxon>
        <taxon>Penicillium</taxon>
    </lineage>
</organism>
<keyword evidence="2" id="KW-0479">Metal-binding</keyword>
<evidence type="ECO:0000313" key="11">
    <source>
        <dbReference type="Proteomes" id="UP001153618"/>
    </source>
</evidence>
<feature type="compositionally biased region" description="Low complexity" evidence="8">
    <location>
        <begin position="62"/>
        <end position="89"/>
    </location>
</feature>
<dbReference type="PROSITE" id="PS00028">
    <property type="entry name" value="ZINC_FINGER_C2H2_1"/>
    <property type="match status" value="2"/>
</dbReference>
<feature type="compositionally biased region" description="Polar residues" evidence="8">
    <location>
        <begin position="273"/>
        <end position="290"/>
    </location>
</feature>
<evidence type="ECO:0000256" key="7">
    <source>
        <dbReference type="PROSITE-ProRule" id="PRU00042"/>
    </source>
</evidence>
<protein>
    <recommendedName>
        <fullName evidence="9">C2H2-type domain-containing protein</fullName>
    </recommendedName>
</protein>
<dbReference type="PROSITE" id="PS50157">
    <property type="entry name" value="ZINC_FINGER_C2H2_2"/>
    <property type="match status" value="2"/>
</dbReference>
<feature type="domain" description="C2H2-type" evidence="9">
    <location>
        <begin position="156"/>
        <end position="185"/>
    </location>
</feature>
<sequence length="390" mass="43142">MPLCKFSTAYPLIIPSDHPPRPCSYLHIAPSISVHLPLFTPSDYLFTVASMPRGSPNRNHHLISVLNSPSASSLSPSSSPEPQQLSSDSNMGRKNMRSSPQEDNMPVTYTPTTHRISKAKKGKRVHACQHDGCGKVFTRAEHKRRHELNHNPEASYRCTQPGCKKTFHRTDLLARHIERHELESQTEQPSWAPKQEPMLPESAIPRCMAMGNGLSLTAAPQPNTMSIGSVVAPGIHPDLVNDCSLMWSGVDLPLQPRPTFHNHLSEAADDSPFYSSPAETCPSPLSDTTFSRPSHSGSMSSTSTSIMDHYSKTMFKSDIHTSPLQAPALLRWDPDTGMPPSHLVPMSMGENLIQPPDQCHYPSPSWSNSECLPYEDHVPTMPHFHSAWGM</sequence>
<evidence type="ECO:0000256" key="2">
    <source>
        <dbReference type="ARBA" id="ARBA00022723"/>
    </source>
</evidence>
<keyword evidence="11" id="KW-1185">Reference proteome</keyword>
<dbReference type="Gene3D" id="3.30.160.60">
    <property type="entry name" value="Classic Zinc Finger"/>
    <property type="match status" value="1"/>
</dbReference>
<dbReference type="InterPro" id="IPR013087">
    <property type="entry name" value="Znf_C2H2_type"/>
</dbReference>
<dbReference type="GO" id="GO:0000978">
    <property type="term" value="F:RNA polymerase II cis-regulatory region sequence-specific DNA binding"/>
    <property type="evidence" value="ECO:0007669"/>
    <property type="project" value="InterPro"/>
</dbReference>
<comment type="caution">
    <text evidence="10">The sequence shown here is derived from an EMBL/GenBank/DDBJ whole genome shotgun (WGS) entry which is preliminary data.</text>
</comment>
<dbReference type="OrthoDB" id="6077919at2759"/>
<feature type="domain" description="C2H2-type" evidence="9">
    <location>
        <begin position="126"/>
        <end position="155"/>
    </location>
</feature>
<proteinExistence type="predicted"/>
<keyword evidence="4 7" id="KW-0863">Zinc-finger</keyword>
<dbReference type="InterPro" id="IPR036236">
    <property type="entry name" value="Znf_C2H2_sf"/>
</dbReference>
<feature type="compositionally biased region" description="Low complexity" evidence="8">
    <location>
        <begin position="291"/>
        <end position="303"/>
    </location>
</feature>
<gene>
    <name evidence="10" type="ORF">POLS_LOCUS7656</name>
</gene>
<dbReference type="SMART" id="SM00355">
    <property type="entry name" value="ZnF_C2H2"/>
    <property type="match status" value="2"/>
</dbReference>
<evidence type="ECO:0000259" key="9">
    <source>
        <dbReference type="PROSITE" id="PS50157"/>
    </source>
</evidence>
<feature type="region of interest" description="Disordered" evidence="8">
    <location>
        <begin position="59"/>
        <end position="123"/>
    </location>
</feature>
<keyword evidence="3" id="KW-0677">Repeat</keyword>
<feature type="region of interest" description="Disordered" evidence="8">
    <location>
        <begin position="271"/>
        <end position="303"/>
    </location>
</feature>
<accession>A0A9W4I2I3</accession>
<evidence type="ECO:0000256" key="5">
    <source>
        <dbReference type="ARBA" id="ARBA00022833"/>
    </source>
</evidence>
<evidence type="ECO:0000313" key="10">
    <source>
        <dbReference type="EMBL" id="CAG8205151.1"/>
    </source>
</evidence>
<keyword evidence="6" id="KW-0539">Nucleus</keyword>
<comment type="subcellular location">
    <subcellularLocation>
        <location evidence="1">Nucleus</location>
    </subcellularLocation>
</comment>
<dbReference type="PANTHER" id="PTHR40626:SF30">
    <property type="entry name" value="FINGER DOMAIN PROTEIN, PUTATIVE (AFU_ORTHOLOGUE AFUA_4G13600)-RELATED"/>
    <property type="match status" value="1"/>
</dbReference>
<dbReference type="GO" id="GO:0008270">
    <property type="term" value="F:zinc ion binding"/>
    <property type="evidence" value="ECO:0007669"/>
    <property type="project" value="UniProtKB-KW"/>
</dbReference>
<dbReference type="SUPFAM" id="SSF57667">
    <property type="entry name" value="beta-beta-alpha zinc fingers"/>
    <property type="match status" value="1"/>
</dbReference>
<evidence type="ECO:0000256" key="3">
    <source>
        <dbReference type="ARBA" id="ARBA00022737"/>
    </source>
</evidence>
<reference evidence="10" key="1">
    <citation type="submission" date="2021-07" db="EMBL/GenBank/DDBJ databases">
        <authorList>
            <person name="Branca A.L. A."/>
        </authorList>
    </citation>
    <scope>NUCLEOTIDE SEQUENCE</scope>
</reference>
<dbReference type="GO" id="GO:0000981">
    <property type="term" value="F:DNA-binding transcription factor activity, RNA polymerase II-specific"/>
    <property type="evidence" value="ECO:0007669"/>
    <property type="project" value="InterPro"/>
</dbReference>
<dbReference type="Proteomes" id="UP001153618">
    <property type="component" value="Unassembled WGS sequence"/>
</dbReference>
<evidence type="ECO:0000256" key="4">
    <source>
        <dbReference type="ARBA" id="ARBA00022771"/>
    </source>
</evidence>